<dbReference type="InterPro" id="IPR006311">
    <property type="entry name" value="TAT_signal"/>
</dbReference>
<organism evidence="2 3">
    <name type="scientific">Halorarum salinum</name>
    <dbReference type="NCBI Taxonomy" id="2743089"/>
    <lineage>
        <taxon>Archaea</taxon>
        <taxon>Methanobacteriati</taxon>
        <taxon>Methanobacteriota</taxon>
        <taxon>Stenosarchaea group</taxon>
        <taxon>Halobacteria</taxon>
        <taxon>Halobacteriales</taxon>
        <taxon>Haloferacaceae</taxon>
        <taxon>Halorarum</taxon>
    </lineage>
</organism>
<protein>
    <recommendedName>
        <fullName evidence="4">Right-handed parallel beta-helix repeat-containing protein</fullName>
    </recommendedName>
</protein>
<sequence length="548" mass="58861">MTNTLGRDVPNSADQQSDSEQSDESRRSGMGRRTCLKGLATIGTGAALAGLSPGVKAATTAERYEEYFDRFDTVLDMSEAGADTNANECICPLLKEYAADDTLLMFPPGEYLMTEQFRFTGYENFGVVGNDATIVPGTVEEMEGRSATEGTFNGPTRLFRLGVTYSPGDKLLFEGFDFDFTAKHSGFRAIEAYVEKDMLVRDIDIVGQHDIGSFGPALFSVTDPDGIATVEGFRAPDGGEHSENTIGTIWKGPTGVLVPGSHQGKLWFRDCELGSFPDNGLYASSLDGRVVVKGGVYKNSCASNIRLMADYSYIQDATVVVDDSIEGRNQPGIRLDCGKHLWVYNTDVTLSDPSGHAIVVKNDVESARIQESTIAVGEGSSNHAVTVSKDAGEVDLFDSDIQFEGTGNAISIKGNNDSSDAPVKLLRTNISGSGPGRHGRSSIRVTRKGVVILDTVIEMDGTDYRRGVDVLGDNCTIDGGRIEATHHPIVSAADDTTLDDLTLRSYDGFSGLKLYDGYSGVTVTDSTIYNGITDKGTTDLTTDNLEFL</sequence>
<accession>A0A7D5QE10</accession>
<evidence type="ECO:0000313" key="3">
    <source>
        <dbReference type="Proteomes" id="UP000509626"/>
    </source>
</evidence>
<reference evidence="2 3" key="1">
    <citation type="submission" date="2020-06" db="EMBL/GenBank/DDBJ databases">
        <title>NJ-3-1, isolated from saline soil.</title>
        <authorList>
            <person name="Cui H.L."/>
            <person name="Shi X."/>
        </authorList>
    </citation>
    <scope>NUCLEOTIDE SEQUENCE [LARGE SCALE GENOMIC DNA]</scope>
    <source>
        <strain evidence="2 3">NJ-3-1</strain>
    </source>
</reference>
<dbReference type="RefSeq" id="WP_179266969.1">
    <property type="nucleotide sequence ID" value="NZ_CP058579.1"/>
</dbReference>
<dbReference type="GeneID" id="56035971"/>
<dbReference type="OrthoDB" id="202667at2157"/>
<keyword evidence="3" id="KW-1185">Reference proteome</keyword>
<dbReference type="KEGG" id="halu:HUG12_00890"/>
<proteinExistence type="predicted"/>
<evidence type="ECO:0008006" key="4">
    <source>
        <dbReference type="Google" id="ProtNLM"/>
    </source>
</evidence>
<feature type="region of interest" description="Disordered" evidence="1">
    <location>
        <begin position="1"/>
        <end position="30"/>
    </location>
</feature>
<evidence type="ECO:0000313" key="2">
    <source>
        <dbReference type="EMBL" id="QLG60383.1"/>
    </source>
</evidence>
<name>A0A7D5QE10_9EURY</name>
<evidence type="ECO:0000256" key="1">
    <source>
        <dbReference type="SAM" id="MobiDB-lite"/>
    </source>
</evidence>
<dbReference type="SUPFAM" id="SSF51126">
    <property type="entry name" value="Pectin lyase-like"/>
    <property type="match status" value="2"/>
</dbReference>
<gene>
    <name evidence="2" type="ORF">HUG12_00890</name>
</gene>
<dbReference type="AlphaFoldDB" id="A0A7D5QE10"/>
<dbReference type="InterPro" id="IPR011050">
    <property type="entry name" value="Pectin_lyase_fold/virulence"/>
</dbReference>
<dbReference type="EMBL" id="CP058579">
    <property type="protein sequence ID" value="QLG60383.1"/>
    <property type="molecule type" value="Genomic_DNA"/>
</dbReference>
<dbReference type="PROSITE" id="PS51318">
    <property type="entry name" value="TAT"/>
    <property type="match status" value="1"/>
</dbReference>
<dbReference type="Proteomes" id="UP000509626">
    <property type="component" value="Chromosome"/>
</dbReference>